<feature type="transmembrane region" description="Helical" evidence="9">
    <location>
        <begin position="365"/>
        <end position="385"/>
    </location>
</feature>
<dbReference type="Gene3D" id="3.30.2090.10">
    <property type="entry name" value="Multidrug efflux transporter AcrB TolC docking domain, DN and DC subdomains"/>
    <property type="match status" value="2"/>
</dbReference>
<evidence type="ECO:0000313" key="10">
    <source>
        <dbReference type="EMBL" id="RHK50149.1"/>
    </source>
</evidence>
<name>A0A415GLA6_9BACT</name>
<evidence type="ECO:0000256" key="8">
    <source>
        <dbReference type="ARBA" id="ARBA00023136"/>
    </source>
</evidence>
<dbReference type="InterPro" id="IPR027463">
    <property type="entry name" value="AcrB_DN_DC_subdom"/>
</dbReference>
<feature type="transmembrane region" description="Helical" evidence="9">
    <location>
        <begin position="906"/>
        <end position="930"/>
    </location>
</feature>
<feature type="transmembrane region" description="Helical" evidence="9">
    <location>
        <begin position="982"/>
        <end position="1001"/>
    </location>
</feature>
<keyword evidence="3" id="KW-0813">Transport</keyword>
<sequence>MKLDRFILRPVLSTVISILVVILGVLGLVSLPIEQYPNMAPPTIMVHAAYTGANSQTVLNSVLAPLEESINGVEGMTYMTSSATNDGSASITVFFKQGMDPDMCQVNVQNRVSQASALLPAEVTKAGVTVMKRQSSTVILFGLTADDDRYDDEFLTNYANINVVPAIKRVNGVGECQCFSQKDYTMRLWIDPVKMKSYGLIPTDLTGVLAQQNIEAAPGSVGEQSDNQYQYTFRYRGRLQTPEEFGDMIIKSTKDGQTIRVKDVARVEMGALSYTVESKNNGKPSVTMMVTQTAGSNATEIATNIKKLLKEQEAAMPPGIHFDIMQDVTEFLFASIEDLIKTLCEAFILVFIVVYIFLQDTRSTLIPLIAVPVSLIGTFFFLYAFGFSLNLLTLAALVLAIAIVVDDAIVVVEAVHAKLDLGYKSAKLASIDAMNEISGAIISITLVMASVFIPVSFMGGTSGAFYREFGITMAISIIISALNALTLSPALCAILLKPKDEEGKERKMSMVDRFHASFNAAYGKVQEKYTKGVRRLVERPFIAIGTVVVAIAAMAVLMGTTKTGLVPDEDTGTVFCTVSTPPGTSMKKTNEVMDQVDRMLATNPAIASRMRITGYNFIAGQGSNQGTFIIKLKSFEERQKAEGPLKYIGVHNLGSTMVLGMIYKQTAAIKGAQILAFQPPMVQGFSATNGMTFSMQDRTGGDVNKFFDITQKYIAELNKRPEISNAMTSYNTKYPQYKIDVDVAKCKQSGIDPSTVLTTMQGYYGGMYASNFNAYGKLYRVYIQSAPQNRADLKSLDNIYVRTSAGEMAPIKEYVNLSRVYGPQEIDRFNLFTSINVNASAAEGYSTGDAINAMAEVAKTSLPAGYTYEFSGLTRTEQESSNSTAIVFVLCLTFVYLILSAQYESYVLPLSVILSIPFGLAGAFLFTNMFGKNNDIYMQIALIMLMGLLAKNAILIVQFALERRLTGMAISWSAVLGASARLRPILMTSLAMIIGLLPLLMPWGVGYNGNMTLGAAAVGGMLIGMLCQIMVVPALFFIFQTLQEKIKPIEFENDTADVDTEIRQYTNPYVQVRCRIRLKRLQNKTDEHEKVNASRRWRIADDQLRNI</sequence>
<dbReference type="OrthoDB" id="9758940at2"/>
<dbReference type="PANTHER" id="PTHR32063:SF9">
    <property type="entry name" value="SIMILAR TO MULTIDRUG RESISTANCE PROTEIN MEXB"/>
    <property type="match status" value="1"/>
</dbReference>
<dbReference type="Proteomes" id="UP000286598">
    <property type="component" value="Unassembled WGS sequence"/>
</dbReference>
<feature type="transmembrane region" description="Helical" evidence="9">
    <location>
        <begin position="469"/>
        <end position="496"/>
    </location>
</feature>
<feature type="transmembrane region" description="Helical" evidence="9">
    <location>
        <begin position="541"/>
        <end position="559"/>
    </location>
</feature>
<evidence type="ECO:0000256" key="7">
    <source>
        <dbReference type="ARBA" id="ARBA00022989"/>
    </source>
</evidence>
<dbReference type="SUPFAM" id="SSF82866">
    <property type="entry name" value="Multidrug efflux transporter AcrB transmembrane domain"/>
    <property type="match status" value="2"/>
</dbReference>
<reference evidence="10 11" key="1">
    <citation type="submission" date="2018-08" db="EMBL/GenBank/DDBJ databases">
        <title>A genome reference for cultivated species of the human gut microbiota.</title>
        <authorList>
            <person name="Zou Y."/>
            <person name="Xue W."/>
            <person name="Luo G."/>
        </authorList>
    </citation>
    <scope>NUCLEOTIDE SEQUENCE [LARGE SCALE GENOMIC DNA]</scope>
    <source>
        <strain evidence="10 11">AF42-9</strain>
    </source>
</reference>
<organism evidence="10 11">
    <name type="scientific">Leyella stercorea</name>
    <dbReference type="NCBI Taxonomy" id="363265"/>
    <lineage>
        <taxon>Bacteria</taxon>
        <taxon>Pseudomonadati</taxon>
        <taxon>Bacteroidota</taxon>
        <taxon>Bacteroidia</taxon>
        <taxon>Bacteroidales</taxon>
        <taxon>Prevotellaceae</taxon>
        <taxon>Leyella</taxon>
    </lineage>
</organism>
<keyword evidence="8 9" id="KW-0472">Membrane</keyword>
<evidence type="ECO:0000313" key="11">
    <source>
        <dbReference type="Proteomes" id="UP000286598"/>
    </source>
</evidence>
<feature type="transmembrane region" description="Helical" evidence="9">
    <location>
        <begin position="391"/>
        <end position="416"/>
    </location>
</feature>
<feature type="transmembrane region" description="Helical" evidence="9">
    <location>
        <begin position="936"/>
        <end position="961"/>
    </location>
</feature>
<dbReference type="Gene3D" id="3.30.70.1440">
    <property type="entry name" value="Multidrug efflux transporter AcrB pore domain"/>
    <property type="match status" value="1"/>
</dbReference>
<comment type="caution">
    <text evidence="10">The sequence shown here is derived from an EMBL/GenBank/DDBJ whole genome shotgun (WGS) entry which is preliminary data.</text>
</comment>
<dbReference type="Pfam" id="PF00873">
    <property type="entry name" value="ACR_tran"/>
    <property type="match status" value="1"/>
</dbReference>
<feature type="transmembrane region" description="Helical" evidence="9">
    <location>
        <begin position="437"/>
        <end position="457"/>
    </location>
</feature>
<dbReference type="SUPFAM" id="SSF82693">
    <property type="entry name" value="Multidrug efflux transporter AcrB pore domain, PN1, PN2, PC1 and PC2 subdomains"/>
    <property type="match status" value="4"/>
</dbReference>
<dbReference type="SUPFAM" id="SSF82714">
    <property type="entry name" value="Multidrug efflux transporter AcrB TolC docking domain, DN and DC subdomains"/>
    <property type="match status" value="2"/>
</dbReference>
<dbReference type="InterPro" id="IPR001036">
    <property type="entry name" value="Acrflvin-R"/>
</dbReference>
<dbReference type="Gene3D" id="1.20.1640.10">
    <property type="entry name" value="Multidrug efflux transporter AcrB transmembrane domain"/>
    <property type="match status" value="2"/>
</dbReference>
<dbReference type="Gene3D" id="3.30.70.1430">
    <property type="entry name" value="Multidrug efflux transporter AcrB pore domain"/>
    <property type="match status" value="2"/>
</dbReference>
<dbReference type="GO" id="GO:0005886">
    <property type="term" value="C:plasma membrane"/>
    <property type="evidence" value="ECO:0007669"/>
    <property type="project" value="UniProtKB-SubCell"/>
</dbReference>
<dbReference type="InterPro" id="IPR004764">
    <property type="entry name" value="MdtF-like"/>
</dbReference>
<dbReference type="Gene3D" id="3.30.70.1320">
    <property type="entry name" value="Multidrug efflux transporter AcrB pore domain like"/>
    <property type="match status" value="1"/>
</dbReference>
<keyword evidence="4" id="KW-1003">Cell membrane</keyword>
<feature type="transmembrane region" description="Helical" evidence="9">
    <location>
        <begin position="883"/>
        <end position="899"/>
    </location>
</feature>
<keyword evidence="7 9" id="KW-1133">Transmembrane helix</keyword>
<evidence type="ECO:0000256" key="6">
    <source>
        <dbReference type="ARBA" id="ARBA00022692"/>
    </source>
</evidence>
<feature type="transmembrane region" description="Helical" evidence="9">
    <location>
        <begin position="12"/>
        <end position="33"/>
    </location>
</feature>
<dbReference type="GO" id="GO:0015562">
    <property type="term" value="F:efflux transmembrane transporter activity"/>
    <property type="evidence" value="ECO:0007669"/>
    <property type="project" value="InterPro"/>
</dbReference>
<evidence type="ECO:0000256" key="1">
    <source>
        <dbReference type="ARBA" id="ARBA00004429"/>
    </source>
</evidence>
<evidence type="ECO:0000256" key="5">
    <source>
        <dbReference type="ARBA" id="ARBA00022519"/>
    </source>
</evidence>
<comment type="similarity">
    <text evidence="2">Belongs to the resistance-nodulation-cell division (RND) (TC 2.A.6) family.</text>
</comment>
<dbReference type="GO" id="GO:0009636">
    <property type="term" value="P:response to toxic substance"/>
    <property type="evidence" value="ECO:0007669"/>
    <property type="project" value="UniProtKB-ARBA"/>
</dbReference>
<feature type="transmembrane region" description="Helical" evidence="9">
    <location>
        <begin position="1013"/>
        <end position="1039"/>
    </location>
</feature>
<evidence type="ECO:0000256" key="4">
    <source>
        <dbReference type="ARBA" id="ARBA00022475"/>
    </source>
</evidence>
<evidence type="ECO:0000256" key="3">
    <source>
        <dbReference type="ARBA" id="ARBA00022448"/>
    </source>
</evidence>
<dbReference type="FunFam" id="3.30.70.1430:FF:000001">
    <property type="entry name" value="Efflux pump membrane transporter"/>
    <property type="match status" value="1"/>
</dbReference>
<dbReference type="AlphaFoldDB" id="A0A415GLA6"/>
<comment type="subcellular location">
    <subcellularLocation>
        <location evidence="1">Cell inner membrane</location>
        <topology evidence="1">Multi-pass membrane protein</topology>
    </subcellularLocation>
</comment>
<gene>
    <name evidence="10" type="ORF">DW060_07720</name>
</gene>
<dbReference type="EMBL" id="QRNO01000034">
    <property type="protein sequence ID" value="RHK50149.1"/>
    <property type="molecule type" value="Genomic_DNA"/>
</dbReference>
<dbReference type="FunFam" id="1.20.1640.10:FF:000001">
    <property type="entry name" value="Efflux pump membrane transporter"/>
    <property type="match status" value="1"/>
</dbReference>
<feature type="transmembrane region" description="Helical" evidence="9">
    <location>
        <begin position="339"/>
        <end position="358"/>
    </location>
</feature>
<dbReference type="NCBIfam" id="TIGR00915">
    <property type="entry name" value="2A0602"/>
    <property type="match status" value="1"/>
</dbReference>
<dbReference type="GO" id="GO:0042910">
    <property type="term" value="F:xenobiotic transmembrane transporter activity"/>
    <property type="evidence" value="ECO:0007669"/>
    <property type="project" value="TreeGrafter"/>
</dbReference>
<protein>
    <submittedName>
        <fullName evidence="10">AcrB/AcrD/AcrF family protein</fullName>
    </submittedName>
</protein>
<keyword evidence="11" id="KW-1185">Reference proteome</keyword>
<keyword evidence="5" id="KW-0997">Cell inner membrane</keyword>
<evidence type="ECO:0000256" key="9">
    <source>
        <dbReference type="SAM" id="Phobius"/>
    </source>
</evidence>
<dbReference type="PRINTS" id="PR00702">
    <property type="entry name" value="ACRIFLAVINRP"/>
</dbReference>
<accession>A0A415GLA6</accession>
<keyword evidence="6 9" id="KW-0812">Transmembrane</keyword>
<proteinExistence type="inferred from homology"/>
<dbReference type="PANTHER" id="PTHR32063">
    <property type="match status" value="1"/>
</dbReference>
<evidence type="ECO:0000256" key="2">
    <source>
        <dbReference type="ARBA" id="ARBA00010942"/>
    </source>
</evidence>